<keyword evidence="3" id="KW-1185">Reference proteome</keyword>
<accession>A0A8I3A7E8</accession>
<reference evidence="2" key="1">
    <citation type="submission" date="2021-03" db="EMBL/GenBank/DDBJ databases">
        <title>Evolutionary innovations through gain and loss of genes in the ectomycorrhizal Boletales.</title>
        <authorList>
            <person name="Wu G."/>
            <person name="Miyauchi S."/>
            <person name="Morin E."/>
            <person name="Yang Z.-L."/>
            <person name="Xu J."/>
            <person name="Martin F.M."/>
        </authorList>
    </citation>
    <scope>NUCLEOTIDE SEQUENCE</scope>
    <source>
        <strain evidence="2">BR01</strain>
    </source>
</reference>
<feature type="region of interest" description="Disordered" evidence="1">
    <location>
        <begin position="18"/>
        <end position="37"/>
    </location>
</feature>
<evidence type="ECO:0000313" key="3">
    <source>
        <dbReference type="Proteomes" id="UP000683000"/>
    </source>
</evidence>
<evidence type="ECO:0000256" key="1">
    <source>
        <dbReference type="SAM" id="MobiDB-lite"/>
    </source>
</evidence>
<dbReference type="AlphaFoldDB" id="A0A8I3A7E8"/>
<evidence type="ECO:0000313" key="2">
    <source>
        <dbReference type="EMBL" id="KAG6372906.1"/>
    </source>
</evidence>
<organism evidence="2 3">
    <name type="scientific">Boletus reticuloceps</name>
    <dbReference type="NCBI Taxonomy" id="495285"/>
    <lineage>
        <taxon>Eukaryota</taxon>
        <taxon>Fungi</taxon>
        <taxon>Dikarya</taxon>
        <taxon>Basidiomycota</taxon>
        <taxon>Agaricomycotina</taxon>
        <taxon>Agaricomycetes</taxon>
        <taxon>Agaricomycetidae</taxon>
        <taxon>Boletales</taxon>
        <taxon>Boletineae</taxon>
        <taxon>Boletaceae</taxon>
        <taxon>Boletoideae</taxon>
        <taxon>Boletus</taxon>
    </lineage>
</organism>
<protein>
    <submittedName>
        <fullName evidence="2">Uncharacterized protein</fullName>
    </submittedName>
</protein>
<feature type="compositionally biased region" description="Polar residues" evidence="1">
    <location>
        <begin position="23"/>
        <end position="37"/>
    </location>
</feature>
<feature type="compositionally biased region" description="Low complexity" evidence="1">
    <location>
        <begin position="53"/>
        <end position="63"/>
    </location>
</feature>
<comment type="caution">
    <text evidence="2">The sequence shown here is derived from an EMBL/GenBank/DDBJ whole genome shotgun (WGS) entry which is preliminary data.</text>
</comment>
<dbReference type="EMBL" id="JAGFBS010000024">
    <property type="protein sequence ID" value="KAG6372906.1"/>
    <property type="molecule type" value="Genomic_DNA"/>
</dbReference>
<proteinExistence type="predicted"/>
<name>A0A8I3A7E8_9AGAM</name>
<feature type="region of interest" description="Disordered" evidence="1">
    <location>
        <begin position="47"/>
        <end position="70"/>
    </location>
</feature>
<gene>
    <name evidence="2" type="ORF">JVT61DRAFT_6912</name>
</gene>
<sequence length="100" mass="11205">MTPEYSHEVQVLSTRVFAPPQPSNLSHYSSARDSTQPHCHVSNIERLQEHALPSPSISRSNSNRGDEHNYDNGTQVPCAVCCGDKHVRQYNMPCVILNMT</sequence>
<dbReference type="Proteomes" id="UP000683000">
    <property type="component" value="Unassembled WGS sequence"/>
</dbReference>